<protein>
    <submittedName>
        <fullName evidence="1">Uncharacterized protein</fullName>
    </submittedName>
</protein>
<reference evidence="1 2" key="1">
    <citation type="journal article" date="2021" name="Hortic Res">
        <title>Chromosome-scale assembly of the Dendrobium chrysotoxum genome enhances the understanding of orchid evolution.</title>
        <authorList>
            <person name="Zhang Y."/>
            <person name="Zhang G.Q."/>
            <person name="Zhang D."/>
            <person name="Liu X.D."/>
            <person name="Xu X.Y."/>
            <person name="Sun W.H."/>
            <person name="Yu X."/>
            <person name="Zhu X."/>
            <person name="Wang Z.W."/>
            <person name="Zhao X."/>
            <person name="Zhong W.Y."/>
            <person name="Chen H."/>
            <person name="Yin W.L."/>
            <person name="Huang T."/>
            <person name="Niu S.C."/>
            <person name="Liu Z.J."/>
        </authorList>
    </citation>
    <scope>NUCLEOTIDE SEQUENCE [LARGE SCALE GENOMIC DNA]</scope>
    <source>
        <strain evidence="1">Lindl</strain>
    </source>
</reference>
<name>A0AAV7H0P0_DENCH</name>
<organism evidence="1 2">
    <name type="scientific">Dendrobium chrysotoxum</name>
    <name type="common">Orchid</name>
    <dbReference type="NCBI Taxonomy" id="161865"/>
    <lineage>
        <taxon>Eukaryota</taxon>
        <taxon>Viridiplantae</taxon>
        <taxon>Streptophyta</taxon>
        <taxon>Embryophyta</taxon>
        <taxon>Tracheophyta</taxon>
        <taxon>Spermatophyta</taxon>
        <taxon>Magnoliopsida</taxon>
        <taxon>Liliopsida</taxon>
        <taxon>Asparagales</taxon>
        <taxon>Orchidaceae</taxon>
        <taxon>Epidendroideae</taxon>
        <taxon>Malaxideae</taxon>
        <taxon>Dendrobiinae</taxon>
        <taxon>Dendrobium</taxon>
    </lineage>
</organism>
<dbReference type="AlphaFoldDB" id="A0AAV7H0P0"/>
<keyword evidence="2" id="KW-1185">Reference proteome</keyword>
<comment type="caution">
    <text evidence="1">The sequence shown here is derived from an EMBL/GenBank/DDBJ whole genome shotgun (WGS) entry which is preliminary data.</text>
</comment>
<dbReference type="InterPro" id="IPR007658">
    <property type="entry name" value="DUF594"/>
</dbReference>
<evidence type="ECO:0000313" key="2">
    <source>
        <dbReference type="Proteomes" id="UP000775213"/>
    </source>
</evidence>
<sequence>MSSNVRASSVLFYDAFDDMVQLIHNYKMQNVEVEEVCRKILTTPIVRINNNKSVFIIARVLAYLTFLIKKEERWQVLTMIWVELLMQVAKNSRVNMHVKQWR</sequence>
<accession>A0AAV7H0P0</accession>
<dbReference type="EMBL" id="JAGFBR010000009">
    <property type="protein sequence ID" value="KAH0461619.1"/>
    <property type="molecule type" value="Genomic_DNA"/>
</dbReference>
<gene>
    <name evidence="1" type="ORF">IEQ34_009194</name>
</gene>
<evidence type="ECO:0000313" key="1">
    <source>
        <dbReference type="EMBL" id="KAH0461619.1"/>
    </source>
</evidence>
<dbReference type="Proteomes" id="UP000775213">
    <property type="component" value="Unassembled WGS sequence"/>
</dbReference>
<proteinExistence type="predicted"/>
<dbReference type="Pfam" id="PF04578">
    <property type="entry name" value="DUF594"/>
    <property type="match status" value="1"/>
</dbReference>